<evidence type="ECO:0000313" key="1">
    <source>
        <dbReference type="EMBL" id="GFS39686.1"/>
    </source>
</evidence>
<comment type="caution">
    <text evidence="1">The sequence shown here is derived from an EMBL/GenBank/DDBJ whole genome shotgun (WGS) entry which is preliminary data.</text>
</comment>
<name>A0A7J0DRI7_9ERIC</name>
<organism evidence="1 2">
    <name type="scientific">Actinidia rufa</name>
    <dbReference type="NCBI Taxonomy" id="165716"/>
    <lineage>
        <taxon>Eukaryota</taxon>
        <taxon>Viridiplantae</taxon>
        <taxon>Streptophyta</taxon>
        <taxon>Embryophyta</taxon>
        <taxon>Tracheophyta</taxon>
        <taxon>Spermatophyta</taxon>
        <taxon>Magnoliopsida</taxon>
        <taxon>eudicotyledons</taxon>
        <taxon>Gunneridae</taxon>
        <taxon>Pentapetalae</taxon>
        <taxon>asterids</taxon>
        <taxon>Ericales</taxon>
        <taxon>Actinidiaceae</taxon>
        <taxon>Actinidia</taxon>
    </lineage>
</organism>
<sequence length="98" mass="10462">MPSLPPLCHTIVAANATSPSLPPRLSNLTISLLVLGSITPPQTFTPTVRHSATSSLLSYCVCSCRHHLSLFLSDLRSAIPSWLPPPPTAFTSVKSRSL</sequence>
<dbReference type="AlphaFoldDB" id="A0A7J0DRI7"/>
<protein>
    <submittedName>
        <fullName evidence="1">Uncharacterized protein</fullName>
    </submittedName>
</protein>
<evidence type="ECO:0000313" key="2">
    <source>
        <dbReference type="Proteomes" id="UP000585474"/>
    </source>
</evidence>
<dbReference type="EMBL" id="BJWL01000335">
    <property type="protein sequence ID" value="GFS39686.1"/>
    <property type="molecule type" value="Genomic_DNA"/>
</dbReference>
<gene>
    <name evidence="1" type="ORF">Acr_00g0064430</name>
</gene>
<dbReference type="Proteomes" id="UP000585474">
    <property type="component" value="Unassembled WGS sequence"/>
</dbReference>
<keyword evidence="2" id="KW-1185">Reference proteome</keyword>
<reference evidence="2" key="1">
    <citation type="submission" date="2019-07" db="EMBL/GenBank/DDBJ databases">
        <title>De Novo Assembly of kiwifruit Actinidia rufa.</title>
        <authorList>
            <person name="Sugita-Konishi S."/>
            <person name="Sato K."/>
            <person name="Mori E."/>
            <person name="Abe Y."/>
            <person name="Kisaki G."/>
            <person name="Hamano K."/>
            <person name="Suezawa K."/>
            <person name="Otani M."/>
            <person name="Fukuda T."/>
            <person name="Manabe T."/>
            <person name="Gomi K."/>
            <person name="Tabuchi M."/>
            <person name="Akimitsu K."/>
            <person name="Kataoka I."/>
        </authorList>
    </citation>
    <scope>NUCLEOTIDE SEQUENCE [LARGE SCALE GENOMIC DNA]</scope>
    <source>
        <strain evidence="2">cv. Fuchu</strain>
    </source>
</reference>
<proteinExistence type="predicted"/>
<accession>A0A7J0DRI7</accession>